<proteinExistence type="predicted"/>
<evidence type="ECO:0008006" key="3">
    <source>
        <dbReference type="Google" id="ProtNLM"/>
    </source>
</evidence>
<reference evidence="1" key="1">
    <citation type="submission" date="2021-02" db="EMBL/GenBank/DDBJ databases">
        <authorList>
            <person name="Dougan E. K."/>
            <person name="Rhodes N."/>
            <person name="Thang M."/>
            <person name="Chan C."/>
        </authorList>
    </citation>
    <scope>NUCLEOTIDE SEQUENCE</scope>
</reference>
<evidence type="ECO:0000313" key="2">
    <source>
        <dbReference type="Proteomes" id="UP000604046"/>
    </source>
</evidence>
<accession>A0A812GH85</accession>
<gene>
    <name evidence="1" type="ORF">SNAT2548_LOCUS365</name>
</gene>
<dbReference type="EMBL" id="CAJNDS010000016">
    <property type="protein sequence ID" value="CAE6918110.1"/>
    <property type="molecule type" value="Genomic_DNA"/>
</dbReference>
<dbReference type="PANTHER" id="PTHR47027:SF20">
    <property type="entry name" value="REVERSE TRANSCRIPTASE-LIKE PROTEIN WITH RNA-DIRECTED DNA POLYMERASE DOMAIN"/>
    <property type="match status" value="1"/>
</dbReference>
<dbReference type="AlphaFoldDB" id="A0A812GH85"/>
<dbReference type="OrthoDB" id="445826at2759"/>
<protein>
    <recommendedName>
        <fullName evidence="3">Reverse transcriptase domain-containing protein</fullName>
    </recommendedName>
</protein>
<dbReference type="SUPFAM" id="SSF56219">
    <property type="entry name" value="DNase I-like"/>
    <property type="match status" value="1"/>
</dbReference>
<comment type="caution">
    <text evidence="1">The sequence shown here is derived from an EMBL/GenBank/DDBJ whole genome shotgun (WGS) entry which is preliminary data.</text>
</comment>
<evidence type="ECO:0000313" key="1">
    <source>
        <dbReference type="EMBL" id="CAE6918110.1"/>
    </source>
</evidence>
<dbReference type="InterPro" id="IPR036691">
    <property type="entry name" value="Endo/exonu/phosph_ase_sf"/>
</dbReference>
<dbReference type="Proteomes" id="UP000604046">
    <property type="component" value="Unassembled WGS sequence"/>
</dbReference>
<dbReference type="Gene3D" id="3.60.10.10">
    <property type="entry name" value="Endonuclease/exonuclease/phosphatase"/>
    <property type="match status" value="1"/>
</dbReference>
<keyword evidence="2" id="KW-1185">Reference proteome</keyword>
<sequence length="1180" mass="130655">MTPALRQQLNVALQNMPGLHVSVSSLIGALDQCSTTIQVHLNEACAPASFHDDVPSDGFALKIGCGSPGRTGCMDVAGTTVLFNQMFTGDVSILETMRELNIHAMGLPGARLQKDFALPPSLKCGIFCKGGPSYASVAVVFRDNLRDCFHLLTDVGSDRRMWIQIKVAGVTKLLWLVFYLPPGSDQESEESWHAEIDGLEADLLNIKASFPNLPLVLSGDANVQPTMLGGGPDKLSRRDLRLSNIVSRFNFRLGNPAVSPDIVVPVSLPLRGQVVHVAPGFSENTAVCQALSALIEPLCAYIERLPCYSRPPRRIAEWLADASACVLATIEGLVRDGWVLAAQVPVTKRRRRTVSRKPLLESWLDLRDCSSIDEWFASDAQQQAEPILQSCLKWLKPLSPSPPLSLSDPLTNASFSPSESHQQWILAIKQQFAVPSGWDQDFHQIIERKAAGILGMELRAVGKDPADVPISQSDWLLSTASWESSPAITPDLLPRCLFEVPVEGWSICAWLCMRLCGPACLAVRPEVWRWKRIKANYKKGPSDCAASYRLITVVQNHGLLQEYILFSKVAERVQNAISCFQSGFVKDVADPHFCFHEICSIFLERHQPLLAFFADLVKAFPRSWRASLSTSVHSQAGLRGGAMVLLASILKSDTWLLPLSGLSWVEVVSGVPEGCRIGPPLFNFLPDTLVTSLLENKCGVSWTRPMPKCWKQHIWSGSGAPHADTTQRLLTAIQSGSPLPTADMLARDPDLEASAARALDLSDPYRIPVLLHADDPLFLASSKGELRRMLQIIAAWSKKYKACLHVSNSKSVVMLIAGPTQKAVFEPNAFFLYQSFTMPAPVPLQTVDSHKWLGLMWDFQSTLERHALMTIAAQQSKVAMLAGMVQGGSLPLSVALHLFEIKINASLRFGRWLWGLSPISRARLDDAQRAWARTILGAEPWRNSAVNMAELGWHMTGSAQCVLDVASRRARLWNAADSSLAGTVFTMCDCFGSSWTTRSKLLLLEWGLLDWPVWCSTRLMADRSLEAYTAYCKLHLTVLCQSKLLSELSCHTAPVLYSSLPEPPFNFAQHLPWEALRAVLSLVKFRAGHLRLGHVEGKPSQANVQHCIACERRYSAGALWHHVWLNCSFFEPERRLLRRSLGKEPQANEVWTPSTSEAFADVLLMAKTIHAKHKVFWKRI</sequence>
<dbReference type="PANTHER" id="PTHR47027">
    <property type="entry name" value="REVERSE TRANSCRIPTASE DOMAIN-CONTAINING PROTEIN"/>
    <property type="match status" value="1"/>
</dbReference>
<organism evidence="1 2">
    <name type="scientific">Symbiodinium natans</name>
    <dbReference type="NCBI Taxonomy" id="878477"/>
    <lineage>
        <taxon>Eukaryota</taxon>
        <taxon>Sar</taxon>
        <taxon>Alveolata</taxon>
        <taxon>Dinophyceae</taxon>
        <taxon>Suessiales</taxon>
        <taxon>Symbiodiniaceae</taxon>
        <taxon>Symbiodinium</taxon>
    </lineage>
</organism>
<name>A0A812GH85_9DINO</name>